<evidence type="ECO:0000256" key="1">
    <source>
        <dbReference type="ARBA" id="ARBA00022527"/>
    </source>
</evidence>
<dbReference type="InterPro" id="IPR008271">
    <property type="entry name" value="Ser/Thr_kinase_AS"/>
</dbReference>
<keyword evidence="2" id="KW-0808">Transferase</keyword>
<evidence type="ECO:0000259" key="8">
    <source>
        <dbReference type="PROSITE" id="PS50011"/>
    </source>
</evidence>
<feature type="compositionally biased region" description="Basic and acidic residues" evidence="7">
    <location>
        <begin position="168"/>
        <end position="196"/>
    </location>
</feature>
<feature type="compositionally biased region" description="Basic and acidic residues" evidence="7">
    <location>
        <begin position="343"/>
        <end position="355"/>
    </location>
</feature>
<evidence type="ECO:0000256" key="7">
    <source>
        <dbReference type="SAM" id="MobiDB-lite"/>
    </source>
</evidence>
<keyword evidence="1" id="KW-0723">Serine/threonine-protein kinase</keyword>
<protein>
    <recommendedName>
        <fullName evidence="8">Protein kinase domain-containing protein</fullName>
    </recommendedName>
</protein>
<keyword evidence="3 6" id="KW-0547">Nucleotide-binding</keyword>
<keyword evidence="10" id="KW-1185">Reference proteome</keyword>
<sequence length="927" mass="101258">MSLSSYQESVPLSSSPPHRPSSAMSSSEADPPPPQYSSHPSPTPSDDSISYEEPSLFFDWTRDGPAPRLSSRSNRSSPPTSSSEQASPVINLESPIPSSSRRASLSRSESAPSVTDQASAPRSFQRAASGSLALNPSLSSTPAASFARLPVSTGLSSTSRKIGGARRVIREEVKDGTAEEAKQRKRPLEAREKENADALPPASNSSSASSRPLAEVVPVPQRSLSAQGRQVLPVPSRAARLVKKTEPILETEDGESRLFHYVPISLSHAEYDGGRPRSSSSASGSVPTATRPRRSASLSESQMDEGPLPQLHQFPRVGVSRGARRVTLEEKLRQERQIGYALREAEEAVEADRAAASEQQPPISSERQHTPSPTHVATHSHLRPVYTHQRKDSDTLRSMGTNLVIASSPTVVEHSRNSPPNRYYPASSISSSNAAAVSLRHRRSPTAPEAPTTSEMIAPPGANGNALYKTWAVNDGRESDNFSDESPNGPISIPKNNGPSMPPPPVPLQQTKSAPSLASGQSSQQQRQQQNVPVPQVVTRNMVVNKRVYVRLDMIGKGGSSRVYRVMNNVNEIFAIKRVSLDRTDAETMSGYMNEIALLKRLDGNSRIIRLIDSEVKAGPGGSKGLLMLVMECGEIDLARLLQEQQKEPMDLIWISYYWKQMLQAVHIIHEEKIVHSDLKPANFVLVKGQLKLIDFGIANAIANDTTNIQRDHQIGTVNYMSPEAIELPDGMRRLKVGRQSDIWSLGCILYQMVYGYPPFQHLSVYQKMKAIPDISHVIDFPDYSIPTIPASKNGSPASPTRLEHLKTPVPSFVITTIKMCLTRNPKERATIPQLLSLDWLTLREQPGPITVPPPPPPPPPPRPPTPPPPPPKLKEDEAIINPYFMAQLLDYGVKCGLEGRTLDLEAEALRLVGDLRAVNPPETPTT</sequence>
<keyword evidence="4" id="KW-0418">Kinase</keyword>
<feature type="compositionally biased region" description="Low complexity" evidence="7">
    <location>
        <begin position="276"/>
        <end position="290"/>
    </location>
</feature>
<feature type="region of interest" description="Disordered" evidence="7">
    <location>
        <begin position="434"/>
        <end position="462"/>
    </location>
</feature>
<dbReference type="PROSITE" id="PS00107">
    <property type="entry name" value="PROTEIN_KINASE_ATP"/>
    <property type="match status" value="1"/>
</dbReference>
<dbReference type="PROSITE" id="PS00108">
    <property type="entry name" value="PROTEIN_KINASE_ST"/>
    <property type="match status" value="1"/>
</dbReference>
<feature type="compositionally biased region" description="Low complexity" evidence="7">
    <location>
        <begin position="521"/>
        <end position="534"/>
    </location>
</feature>
<feature type="compositionally biased region" description="Polar residues" evidence="7">
    <location>
        <begin position="508"/>
        <end position="520"/>
    </location>
</feature>
<feature type="compositionally biased region" description="Low complexity" evidence="7">
    <location>
        <begin position="197"/>
        <end position="214"/>
    </location>
</feature>
<dbReference type="PANTHER" id="PTHR22974">
    <property type="entry name" value="MIXED LINEAGE PROTEIN KINASE"/>
    <property type="match status" value="1"/>
</dbReference>
<feature type="region of interest" description="Disordered" evidence="7">
    <location>
        <begin position="476"/>
        <end position="534"/>
    </location>
</feature>
<dbReference type="Pfam" id="PF00069">
    <property type="entry name" value="Pkinase"/>
    <property type="match status" value="1"/>
</dbReference>
<feature type="compositionally biased region" description="Pro residues" evidence="7">
    <location>
        <begin position="850"/>
        <end position="872"/>
    </location>
</feature>
<evidence type="ECO:0000256" key="5">
    <source>
        <dbReference type="ARBA" id="ARBA00022840"/>
    </source>
</evidence>
<evidence type="ECO:0000313" key="10">
    <source>
        <dbReference type="Proteomes" id="UP001497453"/>
    </source>
</evidence>
<dbReference type="InterPro" id="IPR000719">
    <property type="entry name" value="Prot_kinase_dom"/>
</dbReference>
<dbReference type="Proteomes" id="UP001497453">
    <property type="component" value="Chromosome 7"/>
</dbReference>
<evidence type="ECO:0000256" key="3">
    <source>
        <dbReference type="ARBA" id="ARBA00022741"/>
    </source>
</evidence>
<feature type="domain" description="Protein kinase" evidence="8">
    <location>
        <begin position="549"/>
        <end position="841"/>
    </location>
</feature>
<evidence type="ECO:0000313" key="9">
    <source>
        <dbReference type="EMBL" id="CAL1713310.1"/>
    </source>
</evidence>
<dbReference type="Gene3D" id="1.10.510.10">
    <property type="entry name" value="Transferase(Phosphotransferase) domain 1"/>
    <property type="match status" value="1"/>
</dbReference>
<feature type="compositionally biased region" description="Polar residues" evidence="7">
    <location>
        <begin position="114"/>
        <end position="143"/>
    </location>
</feature>
<feature type="compositionally biased region" description="Polar residues" evidence="7">
    <location>
        <begin position="359"/>
        <end position="377"/>
    </location>
</feature>
<accession>A0ABP1E029</accession>
<dbReference type="EMBL" id="OZ037950">
    <property type="protein sequence ID" value="CAL1713310.1"/>
    <property type="molecule type" value="Genomic_DNA"/>
</dbReference>
<reference evidence="10" key="1">
    <citation type="submission" date="2024-04" db="EMBL/GenBank/DDBJ databases">
        <authorList>
            <person name="Shaw F."/>
            <person name="Minotto A."/>
        </authorList>
    </citation>
    <scope>NUCLEOTIDE SEQUENCE [LARGE SCALE GENOMIC DNA]</scope>
</reference>
<dbReference type="CDD" id="cd14131">
    <property type="entry name" value="PKc_Mps1"/>
    <property type="match status" value="1"/>
</dbReference>
<dbReference type="InterPro" id="IPR017441">
    <property type="entry name" value="Protein_kinase_ATP_BS"/>
</dbReference>
<feature type="region of interest" description="Disordered" evidence="7">
    <location>
        <begin position="846"/>
        <end position="876"/>
    </location>
</feature>
<organism evidence="9 10">
    <name type="scientific">Somion occarium</name>
    <dbReference type="NCBI Taxonomy" id="3059160"/>
    <lineage>
        <taxon>Eukaryota</taxon>
        <taxon>Fungi</taxon>
        <taxon>Dikarya</taxon>
        <taxon>Basidiomycota</taxon>
        <taxon>Agaricomycotina</taxon>
        <taxon>Agaricomycetes</taxon>
        <taxon>Polyporales</taxon>
        <taxon>Cerrenaceae</taxon>
        <taxon>Somion</taxon>
    </lineage>
</organism>
<dbReference type="PANTHER" id="PTHR22974:SF21">
    <property type="entry name" value="DUAL SPECIFICITY PROTEIN KINASE TTK"/>
    <property type="match status" value="1"/>
</dbReference>
<feature type="compositionally biased region" description="Low complexity" evidence="7">
    <location>
        <begin position="66"/>
        <end position="113"/>
    </location>
</feature>
<dbReference type="InterPro" id="IPR011009">
    <property type="entry name" value="Kinase-like_dom_sf"/>
</dbReference>
<dbReference type="SUPFAM" id="SSF56112">
    <property type="entry name" value="Protein kinase-like (PK-like)"/>
    <property type="match status" value="1"/>
</dbReference>
<feature type="region of interest" description="Disordered" evidence="7">
    <location>
        <begin position="1"/>
        <end position="231"/>
    </location>
</feature>
<gene>
    <name evidence="9" type="ORF">GFSPODELE1_LOCUS9248</name>
</gene>
<evidence type="ECO:0000256" key="6">
    <source>
        <dbReference type="PROSITE-ProRule" id="PRU10141"/>
    </source>
</evidence>
<dbReference type="SMART" id="SM00220">
    <property type="entry name" value="S_TKc"/>
    <property type="match status" value="1"/>
</dbReference>
<dbReference type="Gene3D" id="3.30.200.20">
    <property type="entry name" value="Phosphorylase Kinase, domain 1"/>
    <property type="match status" value="1"/>
</dbReference>
<keyword evidence="5 6" id="KW-0067">ATP-binding</keyword>
<feature type="binding site" evidence="6">
    <location>
        <position position="577"/>
    </location>
    <ligand>
        <name>ATP</name>
        <dbReference type="ChEBI" id="CHEBI:30616"/>
    </ligand>
</feature>
<feature type="compositionally biased region" description="Low complexity" evidence="7">
    <location>
        <begin position="36"/>
        <end position="48"/>
    </location>
</feature>
<dbReference type="PROSITE" id="PS50011">
    <property type="entry name" value="PROTEIN_KINASE_DOM"/>
    <property type="match status" value="1"/>
</dbReference>
<evidence type="ECO:0000256" key="4">
    <source>
        <dbReference type="ARBA" id="ARBA00022777"/>
    </source>
</evidence>
<evidence type="ECO:0000256" key="2">
    <source>
        <dbReference type="ARBA" id="ARBA00022679"/>
    </source>
</evidence>
<feature type="compositionally biased region" description="Basic and acidic residues" evidence="7">
    <location>
        <begin position="326"/>
        <end position="336"/>
    </location>
</feature>
<name>A0ABP1E029_9APHY</name>
<feature type="compositionally biased region" description="Low complexity" evidence="7">
    <location>
        <begin position="9"/>
        <end position="29"/>
    </location>
</feature>
<proteinExistence type="predicted"/>
<dbReference type="InterPro" id="IPR027084">
    <property type="entry name" value="Mps1_cat"/>
</dbReference>
<feature type="region of interest" description="Disordered" evidence="7">
    <location>
        <begin position="269"/>
        <end position="379"/>
    </location>
</feature>